<dbReference type="EMBL" id="CP031423">
    <property type="protein sequence ID" value="AZS37787.1"/>
    <property type="molecule type" value="Genomic_DNA"/>
</dbReference>
<protein>
    <recommendedName>
        <fullName evidence="2">Barstar (barnase inhibitor) domain-containing protein</fullName>
    </recommendedName>
</protein>
<feature type="domain" description="Barstar (barnase inhibitor)" evidence="2">
    <location>
        <begin position="1"/>
        <end position="73"/>
    </location>
</feature>
<evidence type="ECO:0000313" key="4">
    <source>
        <dbReference type="Proteomes" id="UP000276888"/>
    </source>
</evidence>
<keyword evidence="4" id="KW-1185">Reference proteome</keyword>
<proteinExistence type="inferred from homology"/>
<sequence length="130" mass="14608">MTTFTVEGAAVRGIPSFYDEINRVFMGGEDWRLGDSLDALDDLLYGGFGALAVATDPVRVVWRDAEASRQALGRSETVAYYRRKLEQPELFDQERFRRRLAEAESGTGPTYFDIVLDVFAGHPEVDLVLE</sequence>
<dbReference type="AlphaFoldDB" id="A0A3S9WCR0"/>
<dbReference type="Gene3D" id="3.30.370.10">
    <property type="entry name" value="Barstar-like"/>
    <property type="match status" value="1"/>
</dbReference>
<comment type="similarity">
    <text evidence="1">Belongs to the barstar family.</text>
</comment>
<dbReference type="Pfam" id="PF01337">
    <property type="entry name" value="Barstar"/>
    <property type="match status" value="1"/>
</dbReference>
<evidence type="ECO:0000313" key="3">
    <source>
        <dbReference type="EMBL" id="AZS37787.1"/>
    </source>
</evidence>
<reference evidence="3 4" key="1">
    <citation type="submission" date="2018-08" db="EMBL/GenBank/DDBJ databases">
        <title>Microbacterium lemovicicum sp. nov., a bacterium isolated from a natural uranium-rich soil.</title>
        <authorList>
            <person name="ORTET P."/>
        </authorList>
    </citation>
    <scope>NUCLEOTIDE SEQUENCE [LARGE SCALE GENOMIC DNA]</scope>
    <source>
        <strain evidence="3 4">Viu22</strain>
    </source>
</reference>
<dbReference type="RefSeq" id="WP_127096298.1">
    <property type="nucleotide sequence ID" value="NZ_CP031423.1"/>
</dbReference>
<dbReference type="InterPro" id="IPR035905">
    <property type="entry name" value="Barstar-like_sf"/>
</dbReference>
<evidence type="ECO:0000256" key="1">
    <source>
        <dbReference type="ARBA" id="ARBA00006845"/>
    </source>
</evidence>
<name>A0A3S9WCR0_9MICO</name>
<organism evidence="3 4">
    <name type="scientific">Microbacterium lemovicicum</name>
    <dbReference type="NCBI Taxonomy" id="1072463"/>
    <lineage>
        <taxon>Bacteria</taxon>
        <taxon>Bacillati</taxon>
        <taxon>Actinomycetota</taxon>
        <taxon>Actinomycetes</taxon>
        <taxon>Micrococcales</taxon>
        <taxon>Microbacteriaceae</taxon>
        <taxon>Microbacterium</taxon>
    </lineage>
</organism>
<dbReference type="KEGG" id="mlv:CVS47_02433"/>
<accession>A0A3S9WCR0</accession>
<gene>
    <name evidence="3" type="ORF">CVS47_02433</name>
</gene>
<dbReference type="OrthoDB" id="4793808at2"/>
<dbReference type="InterPro" id="IPR000468">
    <property type="entry name" value="Barstar"/>
</dbReference>
<evidence type="ECO:0000259" key="2">
    <source>
        <dbReference type="Pfam" id="PF01337"/>
    </source>
</evidence>
<dbReference type="Proteomes" id="UP000276888">
    <property type="component" value="Chromosome"/>
</dbReference>
<dbReference type="SUPFAM" id="SSF52038">
    <property type="entry name" value="Barstar-related"/>
    <property type="match status" value="1"/>
</dbReference>